<dbReference type="Proteomes" id="UP000594262">
    <property type="component" value="Unplaced"/>
</dbReference>
<dbReference type="EnsemblMetazoa" id="CLYHEMT002276.1">
    <property type="protein sequence ID" value="CLYHEMP002276.1"/>
    <property type="gene ID" value="CLYHEMG002276"/>
</dbReference>
<dbReference type="AlphaFoldDB" id="A0A7M5UKT0"/>
<keyword evidence="2" id="KW-1185">Reference proteome</keyword>
<accession>A0A7M5UKT0</accession>
<dbReference type="OrthoDB" id="6018939at2759"/>
<dbReference type="PANTHER" id="PTHR40743">
    <property type="entry name" value="NUCLEOTIDE-DIPHOSPHO-SUGAR TRANSFERASE CONTAINING PROTEIN"/>
    <property type="match status" value="1"/>
</dbReference>
<name>A0A7M5UKT0_9CNID</name>
<evidence type="ECO:0000313" key="1">
    <source>
        <dbReference type="EnsemblMetazoa" id="CLYHEMP002276.1"/>
    </source>
</evidence>
<proteinExistence type="predicted"/>
<sequence length="318" mass="37148">MFWSFKKIFLVLTVILSFVVLSWLAFIRHVGPPPHVPIQEDFFQSVNQAQLSEKWSNDAELDIQDEGKFHLVTNIVLVQHKAYSANLLYNNLRPPTMNELSDRQHEIETSLQANLNHPKVAAVHILYFHPAVMSYLHRLKMKNSKKMVLHLTRRDPTVAINLDYIQKYLKNKYVMLIHQDNFLGEGWEDINFNLLRNQRIMYALTRYSITEKFPCNAAQTASCNAGSIYLGSHDTFVFYSDKTFPKEMLKEIDIIPSSAGMENVLIWYFRKELNYRVTNPCLKLKVYHNHCIPIREKGRKRYNRKGKNGLAPFTNDLG</sequence>
<reference evidence="1" key="1">
    <citation type="submission" date="2021-01" db="UniProtKB">
        <authorList>
            <consortium name="EnsemblMetazoa"/>
        </authorList>
    </citation>
    <scope>IDENTIFICATION</scope>
</reference>
<evidence type="ECO:0000313" key="2">
    <source>
        <dbReference type="Proteomes" id="UP000594262"/>
    </source>
</evidence>
<organism evidence="1 2">
    <name type="scientific">Clytia hemisphaerica</name>
    <dbReference type="NCBI Taxonomy" id="252671"/>
    <lineage>
        <taxon>Eukaryota</taxon>
        <taxon>Metazoa</taxon>
        <taxon>Cnidaria</taxon>
        <taxon>Hydrozoa</taxon>
        <taxon>Hydroidolina</taxon>
        <taxon>Leptothecata</taxon>
        <taxon>Obeliida</taxon>
        <taxon>Clytiidae</taxon>
        <taxon>Clytia</taxon>
    </lineage>
</organism>
<dbReference type="GeneID" id="136803499"/>
<protein>
    <submittedName>
        <fullName evidence="1">Uncharacterized protein</fullName>
    </submittedName>
</protein>
<dbReference type="RefSeq" id="XP_066916337.1">
    <property type="nucleotide sequence ID" value="XM_067060236.1"/>
</dbReference>
<dbReference type="PANTHER" id="PTHR40743:SF1">
    <property type="entry name" value="POSSIBLE GLYCOSYLTRANSFERASE"/>
    <property type="match status" value="1"/>
</dbReference>